<dbReference type="Pfam" id="PF01494">
    <property type="entry name" value="FAD_binding_3"/>
    <property type="match status" value="1"/>
</dbReference>
<protein>
    <submittedName>
        <fullName evidence="9">FAD-dependent monooxygenase</fullName>
    </submittedName>
</protein>
<evidence type="ECO:0000256" key="5">
    <source>
        <dbReference type="ARBA" id="ARBA00022827"/>
    </source>
</evidence>
<keyword evidence="10" id="KW-1185">Reference proteome</keyword>
<dbReference type="EMBL" id="CP133720">
    <property type="protein sequence ID" value="WMW80101.1"/>
    <property type="molecule type" value="Genomic_DNA"/>
</dbReference>
<keyword evidence="6" id="KW-0560">Oxidoreductase</keyword>
<evidence type="ECO:0000313" key="9">
    <source>
        <dbReference type="EMBL" id="WMW80101.1"/>
    </source>
</evidence>
<keyword evidence="4" id="KW-0285">Flavoprotein</keyword>
<evidence type="ECO:0000256" key="4">
    <source>
        <dbReference type="ARBA" id="ARBA00022630"/>
    </source>
</evidence>
<evidence type="ECO:0000256" key="7">
    <source>
        <dbReference type="ARBA" id="ARBA00023033"/>
    </source>
</evidence>
<dbReference type="PROSITE" id="PS01304">
    <property type="entry name" value="UBIH"/>
    <property type="match status" value="1"/>
</dbReference>
<evidence type="ECO:0000256" key="2">
    <source>
        <dbReference type="ARBA" id="ARBA00004749"/>
    </source>
</evidence>
<dbReference type="PANTHER" id="PTHR43876">
    <property type="entry name" value="UBIQUINONE BIOSYNTHESIS MONOOXYGENASE COQ6, MITOCHONDRIAL"/>
    <property type="match status" value="1"/>
</dbReference>
<evidence type="ECO:0000256" key="6">
    <source>
        <dbReference type="ARBA" id="ARBA00023002"/>
    </source>
</evidence>
<gene>
    <name evidence="9" type="ORF">RF679_15825</name>
</gene>
<evidence type="ECO:0000256" key="1">
    <source>
        <dbReference type="ARBA" id="ARBA00001974"/>
    </source>
</evidence>
<organism evidence="9 10">
    <name type="scientific">Undibacterium cyanobacteriorum</name>
    <dbReference type="NCBI Taxonomy" id="3073561"/>
    <lineage>
        <taxon>Bacteria</taxon>
        <taxon>Pseudomonadati</taxon>
        <taxon>Pseudomonadota</taxon>
        <taxon>Betaproteobacteria</taxon>
        <taxon>Burkholderiales</taxon>
        <taxon>Oxalobacteraceae</taxon>
        <taxon>Undibacterium</taxon>
    </lineage>
</organism>
<proteinExistence type="inferred from homology"/>
<keyword evidence="5" id="KW-0274">FAD</keyword>
<keyword evidence="7 9" id="KW-0503">Monooxygenase</keyword>
<dbReference type="SUPFAM" id="SSF51905">
    <property type="entry name" value="FAD/NAD(P)-binding domain"/>
    <property type="match status" value="1"/>
</dbReference>
<dbReference type="InterPro" id="IPR018168">
    <property type="entry name" value="Ubi_Hdrlase_CS"/>
</dbReference>
<dbReference type="GO" id="GO:0004497">
    <property type="term" value="F:monooxygenase activity"/>
    <property type="evidence" value="ECO:0007669"/>
    <property type="project" value="UniProtKB-KW"/>
</dbReference>
<dbReference type="Gene3D" id="3.50.50.60">
    <property type="entry name" value="FAD/NAD(P)-binding domain"/>
    <property type="match status" value="2"/>
</dbReference>
<dbReference type="InterPro" id="IPR002938">
    <property type="entry name" value="FAD-bd"/>
</dbReference>
<accession>A0ABY9RGL8</accession>
<feature type="domain" description="FAD-binding" evidence="8">
    <location>
        <begin position="26"/>
        <end position="347"/>
    </location>
</feature>
<name>A0ABY9RGL8_9BURK</name>
<evidence type="ECO:0000313" key="10">
    <source>
        <dbReference type="Proteomes" id="UP001181355"/>
    </source>
</evidence>
<dbReference type="RefSeq" id="WP_309481594.1">
    <property type="nucleotide sequence ID" value="NZ_CP133720.1"/>
</dbReference>
<sequence>MQAPAPSSAASPMTTTSSHPSHYRFVICGAGPVGQALALELHRGGVVANEILLIDAKNAEQVSKDARTIALSHGSQQLLERWHASPQNATAIREIHVSRRRHFGRTLIHAQDYSLPALGYVVRYGDIINPLERSLTQADLQVLRPQLVAAIHNADDEADVVRIALAGRDDITADCVIQAEGGIFSDQVQRQQHRDYQQSAVIAHVNCAHPIAHRAFERFTEEGPIALLPQDAGYSLVWCCRPERANSLQQLDDVAFLQALQTAFGDRVGQFTAASPRFVFTLGLNAQADASRRTVKIGNAAQTLHPVAGQGLNLGLRDAFVLAQHLLRDPVEIGIEKFMQTQEHDRQRTIKITDGMARLFAASADGSALQTVLGLGLSAVDLLSPLKRELAEQMMFGRR</sequence>
<dbReference type="NCBIfam" id="TIGR01988">
    <property type="entry name" value="Ubi-OHases"/>
    <property type="match status" value="1"/>
</dbReference>
<evidence type="ECO:0000259" key="8">
    <source>
        <dbReference type="Pfam" id="PF01494"/>
    </source>
</evidence>
<dbReference type="PRINTS" id="PR00420">
    <property type="entry name" value="RNGMNOXGNASE"/>
</dbReference>
<dbReference type="InterPro" id="IPR036188">
    <property type="entry name" value="FAD/NAD-bd_sf"/>
</dbReference>
<comment type="cofactor">
    <cofactor evidence="1">
        <name>FAD</name>
        <dbReference type="ChEBI" id="CHEBI:57692"/>
    </cofactor>
</comment>
<dbReference type="InterPro" id="IPR010971">
    <property type="entry name" value="UbiH/COQ6"/>
</dbReference>
<reference evidence="9" key="1">
    <citation type="submission" date="2023-09" db="EMBL/GenBank/DDBJ databases">
        <title>Undibacterium sp. 20NA77.5 isolated from freshwater.</title>
        <authorList>
            <person name="Le V."/>
            <person name="Ko S.-R."/>
            <person name="Ahn C.-Y."/>
            <person name="Oh H.-M."/>
        </authorList>
    </citation>
    <scope>NUCLEOTIDE SEQUENCE</scope>
    <source>
        <strain evidence="9">20NA77.5</strain>
    </source>
</reference>
<evidence type="ECO:0000256" key="3">
    <source>
        <dbReference type="ARBA" id="ARBA00005349"/>
    </source>
</evidence>
<comment type="similarity">
    <text evidence="3">Belongs to the UbiH/COQ6 family.</text>
</comment>
<dbReference type="PANTHER" id="PTHR43876:SF7">
    <property type="entry name" value="UBIQUINONE BIOSYNTHESIS MONOOXYGENASE COQ6, MITOCHONDRIAL"/>
    <property type="match status" value="1"/>
</dbReference>
<comment type="pathway">
    <text evidence="2">Cofactor biosynthesis; ubiquinone biosynthesis.</text>
</comment>
<dbReference type="InterPro" id="IPR051205">
    <property type="entry name" value="UbiH/COQ6_monooxygenase"/>
</dbReference>
<dbReference type="Proteomes" id="UP001181355">
    <property type="component" value="Chromosome"/>
</dbReference>